<dbReference type="Pfam" id="PF13098">
    <property type="entry name" value="Thioredoxin_2"/>
    <property type="match status" value="1"/>
</dbReference>
<name>A0A1D8IL82_9GAMM</name>
<keyword evidence="3" id="KW-1185">Reference proteome</keyword>
<dbReference type="InterPro" id="IPR051470">
    <property type="entry name" value="Thiol:disulfide_interchange"/>
</dbReference>
<dbReference type="Gene3D" id="3.40.30.10">
    <property type="entry name" value="Glutaredoxin"/>
    <property type="match status" value="1"/>
</dbReference>
<dbReference type="PANTHER" id="PTHR35272">
    <property type="entry name" value="THIOL:DISULFIDE INTERCHANGE PROTEIN DSBC-RELATED"/>
    <property type="match status" value="1"/>
</dbReference>
<gene>
    <name evidence="2" type="ORF">BI364_03830</name>
</gene>
<dbReference type="Proteomes" id="UP000095401">
    <property type="component" value="Chromosome"/>
</dbReference>
<dbReference type="EMBL" id="CP017415">
    <property type="protein sequence ID" value="AOU97242.1"/>
    <property type="molecule type" value="Genomic_DNA"/>
</dbReference>
<dbReference type="InterPro" id="IPR012336">
    <property type="entry name" value="Thioredoxin-like_fold"/>
</dbReference>
<protein>
    <recommendedName>
        <fullName evidence="1">Thioredoxin-like fold domain-containing protein</fullName>
    </recommendedName>
</protein>
<evidence type="ECO:0000313" key="3">
    <source>
        <dbReference type="Proteomes" id="UP000095401"/>
    </source>
</evidence>
<feature type="domain" description="Thioredoxin-like fold" evidence="1">
    <location>
        <begin position="51"/>
        <end position="185"/>
    </location>
</feature>
<dbReference type="SUPFAM" id="SSF52833">
    <property type="entry name" value="Thioredoxin-like"/>
    <property type="match status" value="1"/>
</dbReference>
<dbReference type="KEGG" id="aprs:BI364_03830"/>
<dbReference type="AlphaFoldDB" id="A0A1D8IL82"/>
<evidence type="ECO:0000313" key="2">
    <source>
        <dbReference type="EMBL" id="AOU97242.1"/>
    </source>
</evidence>
<evidence type="ECO:0000259" key="1">
    <source>
        <dbReference type="Pfam" id="PF13098"/>
    </source>
</evidence>
<organism evidence="2 3">
    <name type="scientific">Acidihalobacter yilgarnensis</name>
    <dbReference type="NCBI Taxonomy" id="2819280"/>
    <lineage>
        <taxon>Bacteria</taxon>
        <taxon>Pseudomonadati</taxon>
        <taxon>Pseudomonadota</taxon>
        <taxon>Gammaproteobacteria</taxon>
        <taxon>Chromatiales</taxon>
        <taxon>Ectothiorhodospiraceae</taxon>
        <taxon>Acidihalobacter</taxon>
    </lineage>
</organism>
<accession>A0A1D8IL82</accession>
<sequence>MIVSCHALRAPSLRALWLGLCFWLGLTGVSQAAASGEPALIREAAQSHWIAEGHGDRVIYVIFDPNCPYCHLVYVDSQAYLKHYQFRWVPVAILTPTSPGKAAAMLEAHDRNAALKENEDHFVRAHGKLGGLKPLARMTAETRRELAENKALLTKTGIEVVPTIVFLNKHGKAKVIKGAPAKADFPTLLNEVAKSSSKSPHAK</sequence>
<dbReference type="InterPro" id="IPR036249">
    <property type="entry name" value="Thioredoxin-like_sf"/>
</dbReference>
<proteinExistence type="predicted"/>
<dbReference type="PANTHER" id="PTHR35272:SF4">
    <property type="entry name" value="THIOL:DISULFIDE INTERCHANGE PROTEIN DSBG"/>
    <property type="match status" value="1"/>
</dbReference>
<reference evidence="3" key="1">
    <citation type="submission" date="2016-09" db="EMBL/GenBank/DDBJ databases">
        <title>Acidihalobacter prosperus F5.</title>
        <authorList>
            <person name="Khaleque H.N."/>
            <person name="Ramsay J.P."/>
            <person name="Kaksonen A.H."/>
            <person name="Boxall N.J."/>
            <person name="Watkin E.L.J."/>
        </authorList>
    </citation>
    <scope>NUCLEOTIDE SEQUENCE [LARGE SCALE GENOMIC DNA]</scope>
    <source>
        <strain evidence="3">F5</strain>
    </source>
</reference>